<sequence>MRISAPRWLQRRSVARAGVGAPRWAPVPAIGAPLAEEETGGTALECTSRSEVLMDLLAGPGDLLTCEGQSECGWALLRQRDTGEKEACHERGQGQAGVGLGSGGGGPALLCWSWAGPWPWLAAGRTAALELVLAVADGGGWR</sequence>
<proteinExistence type="predicted"/>
<keyword evidence="2" id="KW-1185">Reference proteome</keyword>
<evidence type="ECO:0000313" key="1">
    <source>
        <dbReference type="EMBL" id="KAJ1109034.1"/>
    </source>
</evidence>
<dbReference type="EMBL" id="JANPWB010000013">
    <property type="protein sequence ID" value="KAJ1109034.1"/>
    <property type="molecule type" value="Genomic_DNA"/>
</dbReference>
<gene>
    <name evidence="1" type="ORF">NDU88_006403</name>
</gene>
<comment type="caution">
    <text evidence="1">The sequence shown here is derived from an EMBL/GenBank/DDBJ whole genome shotgun (WGS) entry which is preliminary data.</text>
</comment>
<name>A0AAV7N0R4_PLEWA</name>
<dbReference type="Proteomes" id="UP001066276">
    <property type="component" value="Chromosome 9"/>
</dbReference>
<evidence type="ECO:0000313" key="2">
    <source>
        <dbReference type="Proteomes" id="UP001066276"/>
    </source>
</evidence>
<accession>A0AAV7N0R4</accession>
<dbReference type="AlphaFoldDB" id="A0AAV7N0R4"/>
<organism evidence="1 2">
    <name type="scientific">Pleurodeles waltl</name>
    <name type="common">Iberian ribbed newt</name>
    <dbReference type="NCBI Taxonomy" id="8319"/>
    <lineage>
        <taxon>Eukaryota</taxon>
        <taxon>Metazoa</taxon>
        <taxon>Chordata</taxon>
        <taxon>Craniata</taxon>
        <taxon>Vertebrata</taxon>
        <taxon>Euteleostomi</taxon>
        <taxon>Amphibia</taxon>
        <taxon>Batrachia</taxon>
        <taxon>Caudata</taxon>
        <taxon>Salamandroidea</taxon>
        <taxon>Salamandridae</taxon>
        <taxon>Pleurodelinae</taxon>
        <taxon>Pleurodeles</taxon>
    </lineage>
</organism>
<reference evidence="1" key="1">
    <citation type="journal article" date="2022" name="bioRxiv">
        <title>Sequencing and chromosome-scale assembly of the giantPleurodeles waltlgenome.</title>
        <authorList>
            <person name="Brown T."/>
            <person name="Elewa A."/>
            <person name="Iarovenko S."/>
            <person name="Subramanian E."/>
            <person name="Araus A.J."/>
            <person name="Petzold A."/>
            <person name="Susuki M."/>
            <person name="Suzuki K.-i.T."/>
            <person name="Hayashi T."/>
            <person name="Toyoda A."/>
            <person name="Oliveira C."/>
            <person name="Osipova E."/>
            <person name="Leigh N.D."/>
            <person name="Simon A."/>
            <person name="Yun M.H."/>
        </authorList>
    </citation>
    <scope>NUCLEOTIDE SEQUENCE</scope>
    <source>
        <strain evidence="1">20211129_DDA</strain>
        <tissue evidence="1">Liver</tissue>
    </source>
</reference>
<protein>
    <submittedName>
        <fullName evidence="1">Uncharacterized protein</fullName>
    </submittedName>
</protein>